<evidence type="ECO:0000313" key="11">
    <source>
        <dbReference type="Proteomes" id="UP000195918"/>
    </source>
</evidence>
<keyword evidence="2" id="KW-0444">Lipid biosynthesis</keyword>
<keyword evidence="6" id="KW-0443">Lipid metabolism</keyword>
<evidence type="ECO:0000259" key="8">
    <source>
        <dbReference type="Pfam" id="PF01643"/>
    </source>
</evidence>
<dbReference type="PANTHER" id="PTHR31727">
    <property type="entry name" value="OLEOYL-ACYL CARRIER PROTEIN THIOESTERASE 1, CHLOROPLASTIC"/>
    <property type="match status" value="1"/>
</dbReference>
<proteinExistence type="inferred from homology"/>
<evidence type="ECO:0000256" key="7">
    <source>
        <dbReference type="ARBA" id="ARBA00023160"/>
    </source>
</evidence>
<dbReference type="Proteomes" id="UP000195918">
    <property type="component" value="Unassembled WGS sequence"/>
</dbReference>
<dbReference type="CDD" id="cd00586">
    <property type="entry name" value="4HBT"/>
    <property type="match status" value="2"/>
</dbReference>
<dbReference type="InterPro" id="IPR049427">
    <property type="entry name" value="Acyl-ACP_TE_C"/>
</dbReference>
<dbReference type="AlphaFoldDB" id="A0A1X6WM54"/>
<keyword evidence="5" id="KW-0809">Transit peptide</keyword>
<dbReference type="PANTHER" id="PTHR31727:SF6">
    <property type="entry name" value="OLEOYL-ACYL CARRIER PROTEIN THIOESTERASE 1, CHLOROPLASTIC"/>
    <property type="match status" value="1"/>
</dbReference>
<dbReference type="Pfam" id="PF20791">
    <property type="entry name" value="Acyl-ACP_TE_C"/>
    <property type="match status" value="1"/>
</dbReference>
<dbReference type="Gene3D" id="3.10.129.10">
    <property type="entry name" value="Hotdog Thioesterase"/>
    <property type="match status" value="1"/>
</dbReference>
<feature type="domain" description="Acyl-ACP thioesterase-like C-terminal" evidence="9">
    <location>
        <begin position="151"/>
        <end position="241"/>
    </location>
</feature>
<evidence type="ECO:0000256" key="6">
    <source>
        <dbReference type="ARBA" id="ARBA00023098"/>
    </source>
</evidence>
<evidence type="ECO:0000313" key="10">
    <source>
        <dbReference type="EMBL" id="SLM85350.1"/>
    </source>
</evidence>
<comment type="similarity">
    <text evidence="1">Belongs to the acyl-ACP thioesterase family.</text>
</comment>
<protein>
    <submittedName>
        <fullName evidence="10">Acyl-ACP thioesterase</fullName>
    </submittedName>
</protein>
<dbReference type="InterPro" id="IPR045023">
    <property type="entry name" value="FATA/B"/>
</dbReference>
<dbReference type="InterPro" id="IPR002864">
    <property type="entry name" value="Acyl-ACP_thioesterase_NHD"/>
</dbReference>
<accession>A0A1X6WM54</accession>
<evidence type="ECO:0000259" key="9">
    <source>
        <dbReference type="Pfam" id="PF20791"/>
    </source>
</evidence>
<organism evidence="10 11">
    <name type="scientific">Vagococcus fluvialis bH819</name>
    <dbReference type="NCBI Taxonomy" id="1255619"/>
    <lineage>
        <taxon>Bacteria</taxon>
        <taxon>Bacillati</taxon>
        <taxon>Bacillota</taxon>
        <taxon>Bacilli</taxon>
        <taxon>Lactobacillales</taxon>
        <taxon>Enterococcaceae</taxon>
        <taxon>Vagococcus</taxon>
    </lineage>
</organism>
<evidence type="ECO:0000256" key="3">
    <source>
        <dbReference type="ARBA" id="ARBA00022801"/>
    </source>
</evidence>
<evidence type="ECO:0000256" key="4">
    <source>
        <dbReference type="ARBA" id="ARBA00022832"/>
    </source>
</evidence>
<feature type="domain" description="Acyl-ACP thioesterase N-terminal hotdog" evidence="8">
    <location>
        <begin position="3"/>
        <end position="131"/>
    </location>
</feature>
<dbReference type="GO" id="GO:0000036">
    <property type="term" value="F:acyl carrier activity"/>
    <property type="evidence" value="ECO:0007669"/>
    <property type="project" value="TreeGrafter"/>
</dbReference>
<keyword evidence="11" id="KW-1185">Reference proteome</keyword>
<reference evidence="11" key="1">
    <citation type="submission" date="2017-02" db="EMBL/GenBank/DDBJ databases">
        <authorList>
            <person name="Dridi B."/>
        </authorList>
    </citation>
    <scope>NUCLEOTIDE SEQUENCE [LARGE SCALE GENOMIC DNA]</scope>
    <source>
        <strain evidence="11">bH819</strain>
    </source>
</reference>
<evidence type="ECO:0000256" key="2">
    <source>
        <dbReference type="ARBA" id="ARBA00022516"/>
    </source>
</evidence>
<evidence type="ECO:0000256" key="1">
    <source>
        <dbReference type="ARBA" id="ARBA00006500"/>
    </source>
</evidence>
<dbReference type="InterPro" id="IPR029069">
    <property type="entry name" value="HotDog_dom_sf"/>
</dbReference>
<sequence length="244" mass="28330">MAKKYTEKYTIPSYECDRSDYLKIPTLVKILIKISGSQSEELGVSDAYVHSFGLGWIILQHDIKIIRLPKSGETVALTTEATSYNKFFCYRKFWIHDEEGNECVLMETTFAMMDLKARKMGSVLDEIVAPFESEKIKRIKRGEKILPVEEVKAKKDYLVRYYDIDDNQHVNNAVYLDWMLDVVDIDWMSDYIPVAISIKFNKEIRYGEIVDSSYQQGETELSLHQVLVNEAVCAEANIRWQPKD</sequence>
<dbReference type="OrthoDB" id="9801517at2"/>
<evidence type="ECO:0000256" key="5">
    <source>
        <dbReference type="ARBA" id="ARBA00022946"/>
    </source>
</evidence>
<dbReference type="Pfam" id="PF01643">
    <property type="entry name" value="Acyl-ACP_TE"/>
    <property type="match status" value="1"/>
</dbReference>
<keyword evidence="7" id="KW-0275">Fatty acid biosynthesis</keyword>
<keyword evidence="3" id="KW-0378">Hydrolase</keyword>
<dbReference type="RefSeq" id="WP_086950986.1">
    <property type="nucleotide sequence ID" value="NZ_FWFD01000008.1"/>
</dbReference>
<keyword evidence="4" id="KW-0276">Fatty acid metabolism</keyword>
<dbReference type="EMBL" id="FWFD01000008">
    <property type="protein sequence ID" value="SLM85350.1"/>
    <property type="molecule type" value="Genomic_DNA"/>
</dbReference>
<dbReference type="GO" id="GO:0016297">
    <property type="term" value="F:fatty acyl-[ACP] hydrolase activity"/>
    <property type="evidence" value="ECO:0007669"/>
    <property type="project" value="InterPro"/>
</dbReference>
<gene>
    <name evidence="10" type="ORF">FM121_04580</name>
</gene>
<dbReference type="SUPFAM" id="SSF54637">
    <property type="entry name" value="Thioesterase/thiol ester dehydrase-isomerase"/>
    <property type="match status" value="2"/>
</dbReference>
<name>A0A1X6WM54_9ENTE</name>